<keyword evidence="3" id="KW-1185">Reference proteome</keyword>
<name>A0ABD2XQ09_9HYME</name>
<gene>
    <name evidence="2" type="ORF">TKK_000994</name>
</gene>
<dbReference type="InterPro" id="IPR004242">
    <property type="entry name" value="Transposase_21"/>
</dbReference>
<dbReference type="Proteomes" id="UP001627154">
    <property type="component" value="Unassembled WGS sequence"/>
</dbReference>
<reference evidence="2 3" key="1">
    <citation type="journal article" date="2024" name="bioRxiv">
        <title>A reference genome for Trichogramma kaykai: A tiny desert-dwelling parasitoid wasp with competing sex-ratio distorters.</title>
        <authorList>
            <person name="Culotta J."/>
            <person name="Lindsey A.R."/>
        </authorList>
    </citation>
    <scope>NUCLEOTIDE SEQUENCE [LARGE SCALE GENOMIC DNA]</scope>
    <source>
        <strain evidence="2 3">KSX58</strain>
    </source>
</reference>
<evidence type="ECO:0000313" key="3">
    <source>
        <dbReference type="Proteomes" id="UP001627154"/>
    </source>
</evidence>
<sequence length="260" mass="29017">MRFIIEGVKRTFCLSDFDADLEADDEYTSSLSSEDEYSTNSSSDDGDDSSSSNSCSESTDSSSDFDEELIENANQSLYPGAPITVAESVISILQGGFLEKLTHRFTRTKSDELNYEDICDGLVYKSLPDDFTDNPNNITFTWDSDGFPLFKSSKFSVWPVYLMINELPYQDRKQKKNNIVAGLWCGTSKPLVHLFISPFEQGLQQLYSGVNFQVPNEPGIVKVRGLIACGTCDLPAKALFLNIHQYNGKYGCPSCEIRTE</sequence>
<dbReference type="AlphaFoldDB" id="A0ABD2XQ09"/>
<feature type="compositionally biased region" description="Low complexity" evidence="1">
    <location>
        <begin position="38"/>
        <end position="62"/>
    </location>
</feature>
<proteinExistence type="predicted"/>
<feature type="compositionally biased region" description="Acidic residues" evidence="1">
    <location>
        <begin position="25"/>
        <end position="37"/>
    </location>
</feature>
<dbReference type="Pfam" id="PF02992">
    <property type="entry name" value="Transposase_21"/>
    <property type="match status" value="1"/>
</dbReference>
<feature type="region of interest" description="Disordered" evidence="1">
    <location>
        <begin position="25"/>
        <end position="65"/>
    </location>
</feature>
<protein>
    <submittedName>
        <fullName evidence="2">Uncharacterized protein</fullName>
    </submittedName>
</protein>
<evidence type="ECO:0000256" key="1">
    <source>
        <dbReference type="SAM" id="MobiDB-lite"/>
    </source>
</evidence>
<organism evidence="2 3">
    <name type="scientific">Trichogramma kaykai</name>
    <dbReference type="NCBI Taxonomy" id="54128"/>
    <lineage>
        <taxon>Eukaryota</taxon>
        <taxon>Metazoa</taxon>
        <taxon>Ecdysozoa</taxon>
        <taxon>Arthropoda</taxon>
        <taxon>Hexapoda</taxon>
        <taxon>Insecta</taxon>
        <taxon>Pterygota</taxon>
        <taxon>Neoptera</taxon>
        <taxon>Endopterygota</taxon>
        <taxon>Hymenoptera</taxon>
        <taxon>Apocrita</taxon>
        <taxon>Proctotrupomorpha</taxon>
        <taxon>Chalcidoidea</taxon>
        <taxon>Trichogrammatidae</taxon>
        <taxon>Trichogramma</taxon>
    </lineage>
</organism>
<accession>A0ABD2XQ09</accession>
<comment type="caution">
    <text evidence="2">The sequence shown here is derived from an EMBL/GenBank/DDBJ whole genome shotgun (WGS) entry which is preliminary data.</text>
</comment>
<evidence type="ECO:0000313" key="2">
    <source>
        <dbReference type="EMBL" id="KAL3406872.1"/>
    </source>
</evidence>
<dbReference type="EMBL" id="JBJJXI010000018">
    <property type="protein sequence ID" value="KAL3406872.1"/>
    <property type="molecule type" value="Genomic_DNA"/>
</dbReference>